<protein>
    <submittedName>
        <fullName evidence="2">Uncharacterized protein</fullName>
    </submittedName>
</protein>
<evidence type="ECO:0000256" key="1">
    <source>
        <dbReference type="SAM" id="MobiDB-lite"/>
    </source>
</evidence>
<gene>
    <name evidence="2" type="ORF">ODALV1_LOCUS3960</name>
</gene>
<reference evidence="2 3" key="1">
    <citation type="submission" date="2024-08" db="EMBL/GenBank/DDBJ databases">
        <authorList>
            <person name="Cucini C."/>
            <person name="Frati F."/>
        </authorList>
    </citation>
    <scope>NUCLEOTIDE SEQUENCE [LARGE SCALE GENOMIC DNA]</scope>
</reference>
<dbReference type="PANTHER" id="PTHR34753">
    <property type="entry name" value="TELOMERASE RNA COMPONENT INTERACTING RNASE"/>
    <property type="match status" value="1"/>
</dbReference>
<feature type="compositionally biased region" description="Basic and acidic residues" evidence="1">
    <location>
        <begin position="294"/>
        <end position="305"/>
    </location>
</feature>
<dbReference type="PANTHER" id="PTHR34753:SF1">
    <property type="entry name" value="TELOMERASE RNA COMPONENT INTERACTING RNASE"/>
    <property type="match status" value="1"/>
</dbReference>
<name>A0ABP1PWC4_9HEXA</name>
<sequence length="334" mass="36635">MDRNTKGQYQSNQYHGASQQHQGNNAPYTWAQNGMTPMYRGQTPSSAHPPRPTDGNMYYNQAQPSHPPAPPNTGIANHSYPTPQSFPPSGPPPPQYGQQMNNTVNPWGHYNQTQSYNNVAATNTPAPAPAGQPYNQYMYPPPPPPPSAVNNMSNPSSGQAMPFAPPPVHPYYQMQQAPPPNYYYSQNQMYPTAVPPPPLPPLPPSAKPETSSNSDSSRIRESSSPVASDSKPTKSSTSASSVKASNSKKDTKAPPPPVVEEKEKEEKETKKAVPIMVGKRRGGRVLPTGVVKKQKVEDDGKKGKSDAWSQYMAEVRRYKDQSCTEERQNRPLVK</sequence>
<evidence type="ECO:0000313" key="2">
    <source>
        <dbReference type="EMBL" id="CAL8077924.1"/>
    </source>
</evidence>
<feature type="region of interest" description="Disordered" evidence="1">
    <location>
        <begin position="1"/>
        <end position="308"/>
    </location>
</feature>
<dbReference type="InterPro" id="IPR038838">
    <property type="entry name" value="TRIR"/>
</dbReference>
<feature type="compositionally biased region" description="Polar residues" evidence="1">
    <location>
        <begin position="100"/>
        <end position="116"/>
    </location>
</feature>
<feature type="compositionally biased region" description="Pro residues" evidence="1">
    <location>
        <begin position="84"/>
        <end position="95"/>
    </location>
</feature>
<feature type="compositionally biased region" description="Polar residues" evidence="1">
    <location>
        <begin position="1"/>
        <end position="35"/>
    </location>
</feature>
<feature type="compositionally biased region" description="Low complexity" evidence="1">
    <location>
        <begin position="148"/>
        <end position="157"/>
    </location>
</feature>
<feature type="compositionally biased region" description="Pro residues" evidence="1">
    <location>
        <begin position="193"/>
        <end position="206"/>
    </location>
</feature>
<comment type="caution">
    <text evidence="2">The sequence shown here is derived from an EMBL/GenBank/DDBJ whole genome shotgun (WGS) entry which is preliminary data.</text>
</comment>
<organism evidence="2 3">
    <name type="scientific">Orchesella dallaii</name>
    <dbReference type="NCBI Taxonomy" id="48710"/>
    <lineage>
        <taxon>Eukaryota</taxon>
        <taxon>Metazoa</taxon>
        <taxon>Ecdysozoa</taxon>
        <taxon>Arthropoda</taxon>
        <taxon>Hexapoda</taxon>
        <taxon>Collembola</taxon>
        <taxon>Entomobryomorpha</taxon>
        <taxon>Entomobryoidea</taxon>
        <taxon>Orchesellidae</taxon>
        <taxon>Orchesellinae</taxon>
        <taxon>Orchesella</taxon>
    </lineage>
</organism>
<dbReference type="Proteomes" id="UP001642540">
    <property type="component" value="Unassembled WGS sequence"/>
</dbReference>
<accession>A0ABP1PWC4</accession>
<feature type="compositionally biased region" description="Basic and acidic residues" evidence="1">
    <location>
        <begin position="259"/>
        <end position="271"/>
    </location>
</feature>
<keyword evidence="3" id="KW-1185">Reference proteome</keyword>
<proteinExistence type="predicted"/>
<feature type="compositionally biased region" description="Low complexity" evidence="1">
    <location>
        <begin position="211"/>
        <end position="245"/>
    </location>
</feature>
<dbReference type="EMBL" id="CAXLJM020000013">
    <property type="protein sequence ID" value="CAL8077924.1"/>
    <property type="molecule type" value="Genomic_DNA"/>
</dbReference>
<evidence type="ECO:0000313" key="3">
    <source>
        <dbReference type="Proteomes" id="UP001642540"/>
    </source>
</evidence>